<dbReference type="Gene3D" id="3.10.560.10">
    <property type="entry name" value="Outer membrane lipoprotein wza domain like"/>
    <property type="match status" value="2"/>
</dbReference>
<name>A0A165LUV0_PELLU</name>
<dbReference type="EMBL" id="LVWG01000025">
    <property type="protein sequence ID" value="KZK74459.1"/>
    <property type="molecule type" value="Genomic_DNA"/>
</dbReference>
<dbReference type="AlphaFoldDB" id="A0A165LUV0"/>
<dbReference type="GO" id="GO:0006811">
    <property type="term" value="P:monoatomic ion transport"/>
    <property type="evidence" value="ECO:0007669"/>
    <property type="project" value="UniProtKB-KW"/>
</dbReference>
<dbReference type="Pfam" id="PF22461">
    <property type="entry name" value="SLBB_2"/>
    <property type="match status" value="2"/>
</dbReference>
<dbReference type="InterPro" id="IPR049712">
    <property type="entry name" value="Poly_export"/>
</dbReference>
<keyword evidence="12" id="KW-0564">Palmitate</keyword>
<dbReference type="InterPro" id="IPR054765">
    <property type="entry name" value="SLBB_dom"/>
</dbReference>
<dbReference type="GO" id="GO:0046930">
    <property type="term" value="C:pore complex"/>
    <property type="evidence" value="ECO:0007669"/>
    <property type="project" value="UniProtKB-KW"/>
</dbReference>
<keyword evidence="10" id="KW-0626">Porin</keyword>
<evidence type="ECO:0000256" key="4">
    <source>
        <dbReference type="ARBA" id="ARBA00022452"/>
    </source>
</evidence>
<feature type="domain" description="SLBB" evidence="16">
    <location>
        <begin position="241"/>
        <end position="320"/>
    </location>
</feature>
<protein>
    <submittedName>
        <fullName evidence="17">Sugar transporter</fullName>
    </submittedName>
</protein>
<evidence type="ECO:0000313" key="18">
    <source>
        <dbReference type="Proteomes" id="UP000076481"/>
    </source>
</evidence>
<evidence type="ECO:0000256" key="6">
    <source>
        <dbReference type="ARBA" id="ARBA00022692"/>
    </source>
</evidence>
<keyword evidence="11" id="KW-0472">Membrane</keyword>
<dbReference type="GO" id="GO:0015288">
    <property type="term" value="F:porin activity"/>
    <property type="evidence" value="ECO:0007669"/>
    <property type="project" value="UniProtKB-KW"/>
</dbReference>
<keyword evidence="4" id="KW-1134">Transmembrane beta strand</keyword>
<evidence type="ECO:0000259" key="16">
    <source>
        <dbReference type="Pfam" id="PF22461"/>
    </source>
</evidence>
<reference evidence="17 18" key="1">
    <citation type="submission" date="2016-03" db="EMBL/GenBank/DDBJ databases">
        <title>Speciation and ecological success in dimly lit waters: horizontal gene transfer in a green sulfur bacteria bloom unveiled by metagenomic assembly.</title>
        <authorList>
            <person name="Llorens-Mares T."/>
            <person name="Liu Z."/>
            <person name="Allen L.Z."/>
            <person name="Rusch D.B."/>
            <person name="Craig M.T."/>
            <person name="Dupont C.L."/>
            <person name="Bryant D.A."/>
            <person name="Casamayor E.O."/>
        </authorList>
    </citation>
    <scope>NUCLEOTIDE SEQUENCE [LARGE SCALE GENOMIC DNA]</scope>
    <source>
        <strain evidence="17">CIII</strain>
    </source>
</reference>
<comment type="subcellular location">
    <subcellularLocation>
        <location evidence="1">Cell outer membrane</location>
        <topology evidence="1">Multi-pass membrane protein</topology>
    </subcellularLocation>
</comment>
<evidence type="ECO:0000256" key="2">
    <source>
        <dbReference type="ARBA" id="ARBA00009450"/>
    </source>
</evidence>
<keyword evidence="14" id="KW-0449">Lipoprotein</keyword>
<evidence type="ECO:0000256" key="7">
    <source>
        <dbReference type="ARBA" id="ARBA00022729"/>
    </source>
</evidence>
<feature type="domain" description="SLBB" evidence="16">
    <location>
        <begin position="156"/>
        <end position="233"/>
    </location>
</feature>
<keyword evidence="13" id="KW-0998">Cell outer membrane</keyword>
<evidence type="ECO:0000256" key="8">
    <source>
        <dbReference type="ARBA" id="ARBA00023047"/>
    </source>
</evidence>
<keyword evidence="9" id="KW-0406">Ion transport</keyword>
<comment type="similarity">
    <text evidence="2">Belongs to the BexD/CtrA/VexA family.</text>
</comment>
<evidence type="ECO:0000256" key="1">
    <source>
        <dbReference type="ARBA" id="ARBA00004571"/>
    </source>
</evidence>
<evidence type="ECO:0000256" key="12">
    <source>
        <dbReference type="ARBA" id="ARBA00023139"/>
    </source>
</evidence>
<evidence type="ECO:0000256" key="5">
    <source>
        <dbReference type="ARBA" id="ARBA00022597"/>
    </source>
</evidence>
<evidence type="ECO:0000256" key="10">
    <source>
        <dbReference type="ARBA" id="ARBA00023114"/>
    </source>
</evidence>
<keyword evidence="3" id="KW-0813">Transport</keyword>
<gene>
    <name evidence="17" type="ORF">A3K90_06630</name>
</gene>
<dbReference type="GO" id="GO:0015159">
    <property type="term" value="F:polysaccharide transmembrane transporter activity"/>
    <property type="evidence" value="ECO:0007669"/>
    <property type="project" value="InterPro"/>
</dbReference>
<sequence length="362" mass="40041">MHHKFSSPLIQPPVVKVLQCLFLALLLTSCAGLSPQRTNNPQPPPPGRDLTIKLPEKSPVFAKKEDLNKEMSEAKPFEYRLGPGDVIGIKVWRRPELSEERLIISPDGFIAAPRVGMLNVNGKTPDEVKESITTKLEVLYIKPEVTIQVHDFQNNKAYVLGNVNKPGLVRFTGRGTLLEGLSLAGGVPKEDRMTRCSIIRGNDQVIWIDLQDLLSNGNMSLNTPIHNNDIIYVPEHAHDMIYVMGEVKTPGAILMHEGMSVLKAVMMAGGIARTGNEEKVFIIRQQDTNGTVAEINIKRLVENADFTQNYTLMPNDIIYVSPSGMAKFNYTLQDIMPTLQILNLGTSALNSVNSTIIIPSQP</sequence>
<dbReference type="Gene3D" id="3.30.1950.10">
    <property type="entry name" value="wza like domain"/>
    <property type="match status" value="1"/>
</dbReference>
<accession>A0A165LUV0</accession>
<evidence type="ECO:0000256" key="3">
    <source>
        <dbReference type="ARBA" id="ARBA00022448"/>
    </source>
</evidence>
<evidence type="ECO:0000313" key="17">
    <source>
        <dbReference type="EMBL" id="KZK74459.1"/>
    </source>
</evidence>
<keyword evidence="5 17" id="KW-0762">Sugar transport</keyword>
<dbReference type="PANTHER" id="PTHR33619">
    <property type="entry name" value="POLYSACCHARIDE EXPORT PROTEIN GFCE-RELATED"/>
    <property type="match status" value="1"/>
</dbReference>
<dbReference type="PROSITE" id="PS51257">
    <property type="entry name" value="PROKAR_LIPOPROTEIN"/>
    <property type="match status" value="1"/>
</dbReference>
<feature type="domain" description="Polysaccharide export protein N-terminal" evidence="15">
    <location>
        <begin position="75"/>
        <end position="149"/>
    </location>
</feature>
<dbReference type="PANTHER" id="PTHR33619:SF3">
    <property type="entry name" value="POLYSACCHARIDE EXPORT PROTEIN GFCE-RELATED"/>
    <property type="match status" value="1"/>
</dbReference>
<comment type="caution">
    <text evidence="17">The sequence shown here is derived from an EMBL/GenBank/DDBJ whole genome shotgun (WGS) entry which is preliminary data.</text>
</comment>
<evidence type="ECO:0000256" key="14">
    <source>
        <dbReference type="ARBA" id="ARBA00023288"/>
    </source>
</evidence>
<dbReference type="InterPro" id="IPR003715">
    <property type="entry name" value="Poly_export_N"/>
</dbReference>
<dbReference type="Pfam" id="PF02563">
    <property type="entry name" value="Poly_export"/>
    <property type="match status" value="1"/>
</dbReference>
<evidence type="ECO:0000256" key="11">
    <source>
        <dbReference type="ARBA" id="ARBA00023136"/>
    </source>
</evidence>
<keyword evidence="6" id="KW-0812">Transmembrane</keyword>
<keyword evidence="7" id="KW-0732">Signal</keyword>
<dbReference type="Proteomes" id="UP000076481">
    <property type="component" value="Unassembled WGS sequence"/>
</dbReference>
<keyword evidence="8" id="KW-0625">Polysaccharide transport</keyword>
<evidence type="ECO:0000256" key="9">
    <source>
        <dbReference type="ARBA" id="ARBA00023065"/>
    </source>
</evidence>
<organism evidence="17 18">
    <name type="scientific">Pelodictyon luteolum</name>
    <dbReference type="NCBI Taxonomy" id="1100"/>
    <lineage>
        <taxon>Bacteria</taxon>
        <taxon>Pseudomonadati</taxon>
        <taxon>Chlorobiota</taxon>
        <taxon>Chlorobiia</taxon>
        <taxon>Chlorobiales</taxon>
        <taxon>Chlorobiaceae</taxon>
        <taxon>Chlorobium/Pelodictyon group</taxon>
        <taxon>Pelodictyon</taxon>
    </lineage>
</organism>
<evidence type="ECO:0000256" key="13">
    <source>
        <dbReference type="ARBA" id="ARBA00023237"/>
    </source>
</evidence>
<proteinExistence type="inferred from homology"/>
<dbReference type="GO" id="GO:0009279">
    <property type="term" value="C:cell outer membrane"/>
    <property type="evidence" value="ECO:0007669"/>
    <property type="project" value="UniProtKB-SubCell"/>
</dbReference>
<evidence type="ECO:0000259" key="15">
    <source>
        <dbReference type="Pfam" id="PF02563"/>
    </source>
</evidence>